<dbReference type="Proteomes" id="UP001146793">
    <property type="component" value="Unassembled WGS sequence"/>
</dbReference>
<dbReference type="Gene3D" id="1.50.40.10">
    <property type="entry name" value="Mitochondrial carrier domain"/>
    <property type="match status" value="1"/>
</dbReference>
<reference evidence="4" key="1">
    <citation type="submission" date="2022-08" db="EMBL/GenBank/DDBJ databases">
        <title>Novel sulphate-reducing endosymbionts in the free-living metamonad Anaeramoeba.</title>
        <authorList>
            <person name="Jerlstrom-Hultqvist J."/>
            <person name="Cepicka I."/>
            <person name="Gallot-Lavallee L."/>
            <person name="Salas-Leiva D."/>
            <person name="Curtis B.A."/>
            <person name="Zahonova K."/>
            <person name="Pipaliya S."/>
            <person name="Dacks J."/>
            <person name="Roger A.J."/>
        </authorList>
    </citation>
    <scope>NUCLEOTIDE SEQUENCE</scope>
    <source>
        <strain evidence="4">Busselton2</strain>
    </source>
</reference>
<dbReference type="SUPFAM" id="SSF103506">
    <property type="entry name" value="Mitochondrial carrier"/>
    <property type="match status" value="1"/>
</dbReference>
<evidence type="ECO:0000256" key="1">
    <source>
        <dbReference type="ARBA" id="ARBA00004370"/>
    </source>
</evidence>
<evidence type="ECO:0000256" key="2">
    <source>
        <dbReference type="ARBA" id="ARBA00022692"/>
    </source>
</evidence>
<sequence>MFTFRKKTEKPSTWLKNGYYHLVGGTVSSLASTIVLQCNGIQPSLLGASRTFARAGIETMVFENIGQATEKEMTESNNPTDYWKIGMASGVFIAAGNSLVSTVFSNVYNYQDTNPEEETKCPYKTAYHMIKKEGTKTLFRGYLSNTFSKMLFVPTLRGLLAVNGYWLNKMNANSNSLIRKRVVTPFIKGSLSGLETALIVKPLDEVIRAVMNKKKIDKKKITQKTWDTIRFASPEIGLNVLLYSNMKHFFGPAKISSLVKKKIFHK</sequence>
<evidence type="ECO:0000256" key="3">
    <source>
        <dbReference type="ARBA" id="ARBA00023136"/>
    </source>
</evidence>
<gene>
    <name evidence="4" type="ORF">M0812_09959</name>
</gene>
<dbReference type="EMBL" id="JANTQA010000023">
    <property type="protein sequence ID" value="KAJ3444109.1"/>
    <property type="molecule type" value="Genomic_DNA"/>
</dbReference>
<organism evidence="4 5">
    <name type="scientific">Anaeramoeba flamelloides</name>
    <dbReference type="NCBI Taxonomy" id="1746091"/>
    <lineage>
        <taxon>Eukaryota</taxon>
        <taxon>Metamonada</taxon>
        <taxon>Anaeramoebidae</taxon>
        <taxon>Anaeramoeba</taxon>
    </lineage>
</organism>
<keyword evidence="2" id="KW-0812">Transmembrane</keyword>
<dbReference type="GO" id="GO:0016020">
    <property type="term" value="C:membrane"/>
    <property type="evidence" value="ECO:0007669"/>
    <property type="project" value="UniProtKB-SubCell"/>
</dbReference>
<keyword evidence="3" id="KW-0472">Membrane</keyword>
<comment type="caution">
    <text evidence="4">The sequence shown here is derived from an EMBL/GenBank/DDBJ whole genome shotgun (WGS) entry which is preliminary data.</text>
</comment>
<protein>
    <submittedName>
        <fullName evidence="4">Glycine transporter</fullName>
    </submittedName>
</protein>
<evidence type="ECO:0000313" key="4">
    <source>
        <dbReference type="EMBL" id="KAJ3444109.1"/>
    </source>
</evidence>
<comment type="subcellular location">
    <subcellularLocation>
        <location evidence="1">Membrane</location>
    </subcellularLocation>
</comment>
<dbReference type="InterPro" id="IPR023395">
    <property type="entry name" value="MCP_dom_sf"/>
</dbReference>
<evidence type="ECO:0000313" key="5">
    <source>
        <dbReference type="Proteomes" id="UP001146793"/>
    </source>
</evidence>
<name>A0AAV7ZSI4_9EUKA</name>
<accession>A0AAV7ZSI4</accession>
<dbReference type="AlphaFoldDB" id="A0AAV7ZSI4"/>
<proteinExistence type="predicted"/>